<dbReference type="AlphaFoldDB" id="A0A1W1CQF7"/>
<feature type="coiled-coil region" evidence="1">
    <location>
        <begin position="105"/>
        <end position="132"/>
    </location>
</feature>
<name>A0A1W1CQF7_9ZZZZ</name>
<evidence type="ECO:0000256" key="1">
    <source>
        <dbReference type="SAM" id="Coils"/>
    </source>
</evidence>
<evidence type="ECO:0000313" key="2">
    <source>
        <dbReference type="EMBL" id="SFV68056.1"/>
    </source>
</evidence>
<proteinExistence type="predicted"/>
<accession>A0A1W1CQF7</accession>
<organism evidence="2">
    <name type="scientific">hydrothermal vent metagenome</name>
    <dbReference type="NCBI Taxonomy" id="652676"/>
    <lineage>
        <taxon>unclassified sequences</taxon>
        <taxon>metagenomes</taxon>
        <taxon>ecological metagenomes</taxon>
    </lineage>
</organism>
<dbReference type="EMBL" id="FPHH01000107">
    <property type="protein sequence ID" value="SFV68056.1"/>
    <property type="molecule type" value="Genomic_DNA"/>
</dbReference>
<keyword evidence="1" id="KW-0175">Coiled coil</keyword>
<dbReference type="Gene3D" id="3.10.28.20">
    <property type="entry name" value="Acetamidase/Formamidase-like domains"/>
    <property type="match status" value="1"/>
</dbReference>
<sequence length="465" mass="51884">MKIKLLTLLLVASLSQATTITGIGYGENNTESEKDALSDLSNNISVEVRSSFKSYKAVINKKLKKHEESSINLSSSLPIMGATFATTKEQKMPKTTATLSSNSALKLYIHELKRLQKEIDSLTKELSKTKEPNTKYTILTKMLQYIDSFNKHTIVAILLGAKTTPKLTVTKSDIELQIQKIQDKAPSLDIASKVLTKNITKNNIYISAIKPNGSSEVTQFAKVLRDKMAQHLKTTKYPDRADYFLRGDYKILKGAIFVTISLLDANNNILQTKSATLQPKAYKNLHYKPKTKTFDESLNSGFVKSGKLYVNIGFKGYSRDDGILLKNGDSVDIVAKTNKPICYFLTGYVLKKDKKFAYLLPIGSDNSPYINYITGDDVNKNITLFEDVPVEAPFGNESLHIMSATLKKDGSCTLIPPRCEENNDGYCVIEGTPLKVLSQTRGLNLKKRKSKIEKAENSIRWSSFK</sequence>
<protein>
    <recommendedName>
        <fullName evidence="3">DUF4384 domain-containing protein</fullName>
    </recommendedName>
</protein>
<evidence type="ECO:0008006" key="3">
    <source>
        <dbReference type="Google" id="ProtNLM"/>
    </source>
</evidence>
<gene>
    <name evidence="2" type="ORF">MNB_SM-5-678</name>
</gene>
<reference evidence="2" key="1">
    <citation type="submission" date="2016-10" db="EMBL/GenBank/DDBJ databases">
        <authorList>
            <person name="de Groot N.N."/>
        </authorList>
    </citation>
    <scope>NUCLEOTIDE SEQUENCE</scope>
</reference>